<evidence type="ECO:0000313" key="7">
    <source>
        <dbReference type="Proteomes" id="UP000256601"/>
    </source>
</evidence>
<dbReference type="EMBL" id="KZ858951">
    <property type="protein sequence ID" value="RDW28666.1"/>
    <property type="molecule type" value="Genomic_DNA"/>
</dbReference>
<dbReference type="Proteomes" id="UP000256601">
    <property type="component" value="Unassembled WGS sequence"/>
</dbReference>
<evidence type="ECO:0000313" key="6">
    <source>
        <dbReference type="Proteomes" id="UP000182444"/>
    </source>
</evidence>
<proteinExistence type="inferred from homology"/>
<dbReference type="GO" id="GO:0031083">
    <property type="term" value="C:BLOC-1 complex"/>
    <property type="evidence" value="ECO:0007669"/>
    <property type="project" value="InterPro"/>
</dbReference>
<dbReference type="VEuPathDB" id="FungiDB:YALI0_B11528g"/>
<dbReference type="GO" id="GO:0016197">
    <property type="term" value="P:endosomal transport"/>
    <property type="evidence" value="ECO:0007669"/>
    <property type="project" value="TreeGrafter"/>
</dbReference>
<feature type="coiled-coil region" evidence="3">
    <location>
        <begin position="49"/>
        <end position="76"/>
    </location>
</feature>
<reference evidence="4 6" key="1">
    <citation type="journal article" date="2016" name="PLoS ONE">
        <title>Sequence Assembly of Yarrowia lipolytica Strain W29/CLIB89 Shows Transposable Element Diversity.</title>
        <authorList>
            <person name="Magnan C."/>
            <person name="Yu J."/>
            <person name="Chang I."/>
            <person name="Jahn E."/>
            <person name="Kanomata Y."/>
            <person name="Wu J."/>
            <person name="Zeller M."/>
            <person name="Oakes M."/>
            <person name="Baldi P."/>
            <person name="Sandmeyer S."/>
        </authorList>
    </citation>
    <scope>NUCLEOTIDE SEQUENCE [LARGE SCALE GENOMIC DNA]</scope>
    <source>
        <strain evidence="4">CLIB89</strain>
        <strain evidence="6">CLIB89(W29)</strain>
    </source>
</reference>
<dbReference type="OrthoDB" id="20018at2759"/>
<evidence type="ECO:0000256" key="1">
    <source>
        <dbReference type="ARBA" id="ARBA00007133"/>
    </source>
</evidence>
<dbReference type="InterPro" id="IPR009395">
    <property type="entry name" value="BLOC1S1"/>
</dbReference>
<dbReference type="AlphaFoldDB" id="A0A1H6PQW5"/>
<dbReference type="RefSeq" id="XP_500764.2">
    <property type="nucleotide sequence ID" value="XM_500764.2"/>
</dbReference>
<dbReference type="EMBL" id="CP017554">
    <property type="protein sequence ID" value="AOW01556.1"/>
    <property type="molecule type" value="Genomic_DNA"/>
</dbReference>
<protein>
    <recommendedName>
        <fullName evidence="2">Biogenesis of lysosome-related organelles complex 1 subunit 1</fullName>
    </recommendedName>
</protein>
<dbReference type="Pfam" id="PF06320">
    <property type="entry name" value="GCN5L1"/>
    <property type="match status" value="1"/>
</dbReference>
<name>A0A1H6PQW5_YARLL</name>
<dbReference type="Proteomes" id="UP000182444">
    <property type="component" value="Chromosome 1B"/>
</dbReference>
<organism evidence="4 6">
    <name type="scientific">Yarrowia lipolytica</name>
    <name type="common">Candida lipolytica</name>
    <dbReference type="NCBI Taxonomy" id="4952"/>
    <lineage>
        <taxon>Eukaryota</taxon>
        <taxon>Fungi</taxon>
        <taxon>Dikarya</taxon>
        <taxon>Ascomycota</taxon>
        <taxon>Saccharomycotina</taxon>
        <taxon>Dipodascomycetes</taxon>
        <taxon>Dipodascales</taxon>
        <taxon>Dipodascales incertae sedis</taxon>
        <taxon>Yarrowia</taxon>
    </lineage>
</organism>
<reference evidence="5 7" key="2">
    <citation type="submission" date="2018-07" db="EMBL/GenBank/DDBJ databases">
        <title>Draft Genome Assemblies for Five Robust Yarrowia lipolytica Strains Exhibiting High Lipid Production and Pentose Sugar Utilization and Sugar Alcohol Secretion from Undetoxified Lignocellulosic Biomass Hydrolysates.</title>
        <authorList>
            <consortium name="DOE Joint Genome Institute"/>
            <person name="Walker C."/>
            <person name="Ryu S."/>
            <person name="Na H."/>
            <person name="Zane M."/>
            <person name="LaButti K."/>
            <person name="Lipzen A."/>
            <person name="Haridas S."/>
            <person name="Barry K."/>
            <person name="Grigoriev I.V."/>
            <person name="Quarterman J."/>
            <person name="Slininger P."/>
            <person name="Dien B."/>
            <person name="Trinh C.T."/>
        </authorList>
    </citation>
    <scope>NUCLEOTIDE SEQUENCE [LARGE SCALE GENOMIC DNA]</scope>
    <source>
        <strain evidence="5 7">YB392</strain>
    </source>
</reference>
<dbReference type="GeneID" id="2907493"/>
<accession>A0A1H6PQW5</accession>
<evidence type="ECO:0000256" key="3">
    <source>
        <dbReference type="SAM" id="Coils"/>
    </source>
</evidence>
<evidence type="ECO:0000313" key="5">
    <source>
        <dbReference type="EMBL" id="RDW28666.1"/>
    </source>
</evidence>
<evidence type="ECO:0000256" key="2">
    <source>
        <dbReference type="ARBA" id="ARBA00019577"/>
    </source>
</evidence>
<gene>
    <name evidence="5" type="ORF">B0I71DRAFT_37847</name>
    <name evidence="4" type="ORF">YALI1_B15307g</name>
</gene>
<comment type="similarity">
    <text evidence="1">Belongs to the BLOC1S1 family.</text>
</comment>
<dbReference type="OMA" id="KSRTQAM"/>
<dbReference type="PANTHER" id="PTHR13073:SF0">
    <property type="entry name" value="BIOGENESIS OF LYSOSOME-RELATED ORGANELLES COMPLEX 1 SUBUNIT 1"/>
    <property type="match status" value="1"/>
</dbReference>
<dbReference type="VEuPathDB" id="FungiDB:YALI1_B15307g"/>
<keyword evidence="3" id="KW-0175">Coiled coil</keyword>
<sequence length="113" mass="12943">MNKKTKQQKLETIHDAHANLVTTLKTAPEALEKPLLQSIALIHTNHKNITNQAQHLEESTEKLTKLNKQLQTVANNGDTKLRETGDVQNWAEMVDANIRMIEKTIQIRRQNQL</sequence>
<evidence type="ECO:0000313" key="4">
    <source>
        <dbReference type="EMBL" id="AOW01556.1"/>
    </source>
</evidence>
<dbReference type="KEGG" id="yli:2907493"/>
<dbReference type="PANTHER" id="PTHR13073">
    <property type="entry name" value="BLOC-1 COMPLEX SUBUNIT 1"/>
    <property type="match status" value="1"/>
</dbReference>